<dbReference type="STRING" id="405444.ABB26_02410"/>
<keyword evidence="1" id="KW-0597">Phosphoprotein</keyword>
<dbReference type="RefSeq" id="WP_057631969.1">
    <property type="nucleotide sequence ID" value="NZ_LDJI01000004.1"/>
</dbReference>
<dbReference type="PATRIC" id="fig|405444.3.peg.2893"/>
<protein>
    <recommendedName>
        <fullName evidence="2">Response regulatory domain-containing protein</fullName>
    </recommendedName>
</protein>
<dbReference type="EMBL" id="LDJI01000004">
    <property type="protein sequence ID" value="KRG66080.1"/>
    <property type="molecule type" value="Genomic_DNA"/>
</dbReference>
<name>A0A0R0CA00_9GAMM</name>
<dbReference type="PROSITE" id="PS50110">
    <property type="entry name" value="RESPONSE_REGULATORY"/>
    <property type="match status" value="1"/>
</dbReference>
<evidence type="ECO:0000313" key="3">
    <source>
        <dbReference type="EMBL" id="KRG66080.1"/>
    </source>
</evidence>
<organism evidence="3 4">
    <name type="scientific">Stenotrophomonas humi</name>
    <dbReference type="NCBI Taxonomy" id="405444"/>
    <lineage>
        <taxon>Bacteria</taxon>
        <taxon>Pseudomonadati</taxon>
        <taxon>Pseudomonadota</taxon>
        <taxon>Gammaproteobacteria</taxon>
        <taxon>Lysobacterales</taxon>
        <taxon>Lysobacteraceae</taxon>
        <taxon>Stenotrophomonas</taxon>
    </lineage>
</organism>
<accession>A0A0R0CA00</accession>
<evidence type="ECO:0000313" key="4">
    <source>
        <dbReference type="Proteomes" id="UP000050864"/>
    </source>
</evidence>
<feature type="modified residue" description="4-aspartylphosphate" evidence="1">
    <location>
        <position position="58"/>
    </location>
</feature>
<dbReference type="Gene3D" id="3.40.50.2300">
    <property type="match status" value="1"/>
</dbReference>
<dbReference type="InterPro" id="IPR001789">
    <property type="entry name" value="Sig_transdc_resp-reg_receiver"/>
</dbReference>
<dbReference type="AlphaFoldDB" id="A0A0R0CA00"/>
<dbReference type="SMART" id="SM00448">
    <property type="entry name" value="REC"/>
    <property type="match status" value="1"/>
</dbReference>
<sequence length="122" mass="13028">MTSLHGLRVLIVENDELNAMLLQLQLEGEGMVVTGVAPSVAVALQMLEELQPQLVFLDYWLAHGETSSPVAKQLCLQGIPFLVATGMDISLLPEVFDASIKLAKPYTGGDLANALKQALALA</sequence>
<dbReference type="Proteomes" id="UP000050864">
    <property type="component" value="Unassembled WGS sequence"/>
</dbReference>
<feature type="domain" description="Response regulatory" evidence="2">
    <location>
        <begin position="8"/>
        <end position="119"/>
    </location>
</feature>
<dbReference type="Pfam" id="PF00072">
    <property type="entry name" value="Response_reg"/>
    <property type="match status" value="1"/>
</dbReference>
<proteinExistence type="predicted"/>
<comment type="caution">
    <text evidence="3">The sequence shown here is derived from an EMBL/GenBank/DDBJ whole genome shotgun (WGS) entry which is preliminary data.</text>
</comment>
<evidence type="ECO:0000259" key="2">
    <source>
        <dbReference type="PROSITE" id="PS50110"/>
    </source>
</evidence>
<dbReference type="OrthoDB" id="582170at2"/>
<evidence type="ECO:0000256" key="1">
    <source>
        <dbReference type="PROSITE-ProRule" id="PRU00169"/>
    </source>
</evidence>
<dbReference type="InterPro" id="IPR011006">
    <property type="entry name" value="CheY-like_superfamily"/>
</dbReference>
<keyword evidence="4" id="KW-1185">Reference proteome</keyword>
<dbReference type="SUPFAM" id="SSF52172">
    <property type="entry name" value="CheY-like"/>
    <property type="match status" value="1"/>
</dbReference>
<dbReference type="GO" id="GO:0000160">
    <property type="term" value="P:phosphorelay signal transduction system"/>
    <property type="evidence" value="ECO:0007669"/>
    <property type="project" value="InterPro"/>
</dbReference>
<gene>
    <name evidence="3" type="ORF">ABB26_02410</name>
</gene>
<reference evidence="3 4" key="1">
    <citation type="submission" date="2015-05" db="EMBL/GenBank/DDBJ databases">
        <title>Genome sequencing and analysis of members of genus Stenotrophomonas.</title>
        <authorList>
            <person name="Patil P.P."/>
            <person name="Midha S."/>
            <person name="Patil P.B."/>
        </authorList>
    </citation>
    <scope>NUCLEOTIDE SEQUENCE [LARGE SCALE GENOMIC DNA]</scope>
    <source>
        <strain evidence="3 4">DSM 18929</strain>
    </source>
</reference>